<evidence type="ECO:0000259" key="1">
    <source>
        <dbReference type="Pfam" id="PF00534"/>
    </source>
</evidence>
<gene>
    <name evidence="3" type="ORF">ACFS29_15315</name>
</gene>
<comment type="caution">
    <text evidence="3">The sequence shown here is derived from an EMBL/GenBank/DDBJ whole genome shotgun (WGS) entry which is preliminary data.</text>
</comment>
<protein>
    <submittedName>
        <fullName evidence="3">Glycosyltransferase</fullName>
        <ecNumber evidence="3">2.4.-.-</ecNumber>
    </submittedName>
</protein>
<dbReference type="Pfam" id="PF13439">
    <property type="entry name" value="Glyco_transf_4"/>
    <property type="match status" value="1"/>
</dbReference>
<name>A0ABW5ZWU5_9FLAO</name>
<dbReference type="Proteomes" id="UP001597548">
    <property type="component" value="Unassembled WGS sequence"/>
</dbReference>
<keyword evidence="3" id="KW-0808">Transferase</keyword>
<dbReference type="EMBL" id="JBHUOS010000010">
    <property type="protein sequence ID" value="MFD2917022.1"/>
    <property type="molecule type" value="Genomic_DNA"/>
</dbReference>
<reference evidence="4" key="1">
    <citation type="journal article" date="2019" name="Int. J. Syst. Evol. Microbiol.">
        <title>The Global Catalogue of Microorganisms (GCM) 10K type strain sequencing project: providing services to taxonomists for standard genome sequencing and annotation.</title>
        <authorList>
            <consortium name="The Broad Institute Genomics Platform"/>
            <consortium name="The Broad Institute Genome Sequencing Center for Infectious Disease"/>
            <person name="Wu L."/>
            <person name="Ma J."/>
        </authorList>
    </citation>
    <scope>NUCLEOTIDE SEQUENCE [LARGE SCALE GENOMIC DNA]</scope>
    <source>
        <strain evidence="4">KCTC 32514</strain>
    </source>
</reference>
<evidence type="ECO:0000259" key="2">
    <source>
        <dbReference type="Pfam" id="PF13439"/>
    </source>
</evidence>
<dbReference type="InterPro" id="IPR001296">
    <property type="entry name" value="Glyco_trans_1"/>
</dbReference>
<dbReference type="RefSeq" id="WP_194506134.1">
    <property type="nucleotide sequence ID" value="NZ_JADILU010000001.1"/>
</dbReference>
<organism evidence="3 4">
    <name type="scientific">Psychroserpens luteus</name>
    <dbReference type="NCBI Taxonomy" id="1434066"/>
    <lineage>
        <taxon>Bacteria</taxon>
        <taxon>Pseudomonadati</taxon>
        <taxon>Bacteroidota</taxon>
        <taxon>Flavobacteriia</taxon>
        <taxon>Flavobacteriales</taxon>
        <taxon>Flavobacteriaceae</taxon>
        <taxon>Psychroserpens</taxon>
    </lineage>
</organism>
<feature type="domain" description="Glycosyltransferase subfamily 4-like N-terminal" evidence="2">
    <location>
        <begin position="13"/>
        <end position="165"/>
    </location>
</feature>
<dbReference type="GO" id="GO:0016757">
    <property type="term" value="F:glycosyltransferase activity"/>
    <property type="evidence" value="ECO:0007669"/>
    <property type="project" value="UniProtKB-KW"/>
</dbReference>
<dbReference type="SUPFAM" id="SSF53756">
    <property type="entry name" value="UDP-Glycosyltransferase/glycogen phosphorylase"/>
    <property type="match status" value="1"/>
</dbReference>
<dbReference type="Pfam" id="PF00534">
    <property type="entry name" value="Glycos_transf_1"/>
    <property type="match status" value="1"/>
</dbReference>
<dbReference type="EC" id="2.4.-.-" evidence="3"/>
<dbReference type="PANTHER" id="PTHR12526">
    <property type="entry name" value="GLYCOSYLTRANSFERASE"/>
    <property type="match status" value="1"/>
</dbReference>
<evidence type="ECO:0000313" key="4">
    <source>
        <dbReference type="Proteomes" id="UP001597548"/>
    </source>
</evidence>
<dbReference type="PANTHER" id="PTHR12526:SF630">
    <property type="entry name" value="GLYCOSYLTRANSFERASE"/>
    <property type="match status" value="1"/>
</dbReference>
<feature type="domain" description="Glycosyl transferase family 1" evidence="1">
    <location>
        <begin position="186"/>
        <end position="351"/>
    </location>
</feature>
<accession>A0ABW5ZWU5</accession>
<sequence length="376" mass="42975">MSRKKIVHILHSIGGVDTSLRMILDNIDASKFESIIIHGKKDNSNFYDSSNNRLKEYFLPIERDISPIKDIKSIFQARKIIFQEKPDLIHAHSAKGGVIGNILGKLFKSITVFHTPQAYSFLSAESPLKRKIYVLIERLVKSKNSVLLASSNSELERGIKEIKYKKEETLLFDNCIAPIKLNPEFSDISNYNLPENYICTVGRPSYQKNIEMMIEVLRNVKDEIPDIHLVIMGIGVVSPNTESVKSLIKKYKLEANTTLIEWTERERIFHIVSGSKFYLSTARYEGLPYAIIEGLSLSKATVATNCDGNKDLIIDDYNGYLVGQEDVETFANRVITLYNSDTLKDKFEKNALQLFQNKFNLENNIKNLEQIYLDFC</sequence>
<dbReference type="Gene3D" id="3.40.50.2000">
    <property type="entry name" value="Glycogen Phosphorylase B"/>
    <property type="match status" value="2"/>
</dbReference>
<proteinExistence type="predicted"/>
<evidence type="ECO:0000313" key="3">
    <source>
        <dbReference type="EMBL" id="MFD2917022.1"/>
    </source>
</evidence>
<keyword evidence="4" id="KW-1185">Reference proteome</keyword>
<dbReference type="InterPro" id="IPR028098">
    <property type="entry name" value="Glyco_trans_4-like_N"/>
</dbReference>
<keyword evidence="3" id="KW-0328">Glycosyltransferase</keyword>